<evidence type="ECO:0000313" key="2">
    <source>
        <dbReference type="EMBL" id="KAH8102482.1"/>
    </source>
</evidence>
<dbReference type="OrthoDB" id="3156934at2759"/>
<accession>A0A8K0XRN9</accession>
<dbReference type="InterPro" id="IPR032675">
    <property type="entry name" value="LRR_dom_sf"/>
</dbReference>
<proteinExistence type="predicted"/>
<dbReference type="AlphaFoldDB" id="A0A8K0XRN9"/>
<evidence type="ECO:0008006" key="4">
    <source>
        <dbReference type="Google" id="ProtNLM"/>
    </source>
</evidence>
<protein>
    <recommendedName>
        <fullName evidence="4">F-box domain-containing protein</fullName>
    </recommendedName>
</protein>
<sequence>MSLQVKLHALRIDHSTSTTTTTTTRRKTKRSRVSSKSSKLRSTTARVDEPALPVAANVVTQEADNALVPLLQLPSELLLAIIHEYVAICRRRTQKRLAGRFYTWIKVTHVCRHLRAVAIADPTLWNMVNVVQPDFLQELLVRSQQTPLTYEIGHIAQSDAALQSVGLMLESLDRVAEFKYLYSSSHFGKFPEIGASAPLLRSLTVHNAEQIHPRGATVKAPRFFSDCELPSLEKLDVALLPYSSIQSMFRPTLKSLTISTCTIPGIASVLLDALQDMPLLETLKLHQVLPEHSTTRKEASSPVVSLPHLRYLYLSRCGATECADFLDHLSFPSDTALHLDMRPCGRQLWCSLVIPALSAKFKDRAPVKTAYIHSPWNTDVQVAVWSKEMSMDEFESQGVTPDLCITMYGHHSGTVECDETLVSLTCDLPMSGVKTLCIGELNHYLKRNSSWIAIFTPMTQTETLGVSGSSVEFVSSVFHRPRERKLSSSGGGNVMANLKCLSLRKVTFKEDYEAAVYHYDYIHSLSTCLAIRNERHKKLEVLRIRLAVNLAEEDTHLLESVADRLDWDHEVHIQSLRKKFPDDVFG</sequence>
<dbReference type="SUPFAM" id="SSF52047">
    <property type="entry name" value="RNI-like"/>
    <property type="match status" value="1"/>
</dbReference>
<organism evidence="2 3">
    <name type="scientific">Cristinia sonorae</name>
    <dbReference type="NCBI Taxonomy" id="1940300"/>
    <lineage>
        <taxon>Eukaryota</taxon>
        <taxon>Fungi</taxon>
        <taxon>Dikarya</taxon>
        <taxon>Basidiomycota</taxon>
        <taxon>Agaricomycotina</taxon>
        <taxon>Agaricomycetes</taxon>
        <taxon>Agaricomycetidae</taxon>
        <taxon>Agaricales</taxon>
        <taxon>Pleurotineae</taxon>
        <taxon>Stephanosporaceae</taxon>
        <taxon>Cristinia</taxon>
    </lineage>
</organism>
<feature type="compositionally biased region" description="Low complexity" evidence="1">
    <location>
        <begin position="34"/>
        <end position="44"/>
    </location>
</feature>
<dbReference type="Gene3D" id="3.80.10.10">
    <property type="entry name" value="Ribonuclease Inhibitor"/>
    <property type="match status" value="1"/>
</dbReference>
<dbReference type="Proteomes" id="UP000813824">
    <property type="component" value="Unassembled WGS sequence"/>
</dbReference>
<gene>
    <name evidence="2" type="ORF">BXZ70DRAFT_928696</name>
</gene>
<feature type="compositionally biased region" description="Basic residues" evidence="1">
    <location>
        <begin position="24"/>
        <end position="33"/>
    </location>
</feature>
<keyword evidence="3" id="KW-1185">Reference proteome</keyword>
<evidence type="ECO:0000313" key="3">
    <source>
        <dbReference type="Proteomes" id="UP000813824"/>
    </source>
</evidence>
<dbReference type="EMBL" id="JAEVFJ010000009">
    <property type="protein sequence ID" value="KAH8102482.1"/>
    <property type="molecule type" value="Genomic_DNA"/>
</dbReference>
<evidence type="ECO:0000256" key="1">
    <source>
        <dbReference type="SAM" id="MobiDB-lite"/>
    </source>
</evidence>
<feature type="region of interest" description="Disordered" evidence="1">
    <location>
        <begin position="14"/>
        <end position="45"/>
    </location>
</feature>
<reference evidence="2" key="1">
    <citation type="journal article" date="2021" name="New Phytol.">
        <title>Evolutionary innovations through gain and loss of genes in the ectomycorrhizal Boletales.</title>
        <authorList>
            <person name="Wu G."/>
            <person name="Miyauchi S."/>
            <person name="Morin E."/>
            <person name="Kuo A."/>
            <person name="Drula E."/>
            <person name="Varga T."/>
            <person name="Kohler A."/>
            <person name="Feng B."/>
            <person name="Cao Y."/>
            <person name="Lipzen A."/>
            <person name="Daum C."/>
            <person name="Hundley H."/>
            <person name="Pangilinan J."/>
            <person name="Johnson J."/>
            <person name="Barry K."/>
            <person name="LaButti K."/>
            <person name="Ng V."/>
            <person name="Ahrendt S."/>
            <person name="Min B."/>
            <person name="Choi I.G."/>
            <person name="Park H."/>
            <person name="Plett J.M."/>
            <person name="Magnuson J."/>
            <person name="Spatafora J.W."/>
            <person name="Nagy L.G."/>
            <person name="Henrissat B."/>
            <person name="Grigoriev I.V."/>
            <person name="Yang Z.L."/>
            <person name="Xu J."/>
            <person name="Martin F.M."/>
        </authorList>
    </citation>
    <scope>NUCLEOTIDE SEQUENCE</scope>
    <source>
        <strain evidence="2">KKN 215</strain>
    </source>
</reference>
<name>A0A8K0XRN9_9AGAR</name>
<comment type="caution">
    <text evidence="2">The sequence shown here is derived from an EMBL/GenBank/DDBJ whole genome shotgun (WGS) entry which is preliminary data.</text>
</comment>